<evidence type="ECO:0000313" key="3">
    <source>
        <dbReference type="Proteomes" id="UP000703269"/>
    </source>
</evidence>
<keyword evidence="1" id="KW-0812">Transmembrane</keyword>
<keyword evidence="1" id="KW-1133">Transmembrane helix</keyword>
<evidence type="ECO:0000256" key="1">
    <source>
        <dbReference type="SAM" id="Phobius"/>
    </source>
</evidence>
<feature type="transmembrane region" description="Helical" evidence="1">
    <location>
        <begin position="116"/>
        <end position="139"/>
    </location>
</feature>
<dbReference type="AlphaFoldDB" id="A0A9P3LC17"/>
<organism evidence="2 3">
    <name type="scientific">Phanerochaete sordida</name>
    <dbReference type="NCBI Taxonomy" id="48140"/>
    <lineage>
        <taxon>Eukaryota</taxon>
        <taxon>Fungi</taxon>
        <taxon>Dikarya</taxon>
        <taxon>Basidiomycota</taxon>
        <taxon>Agaricomycotina</taxon>
        <taxon>Agaricomycetes</taxon>
        <taxon>Polyporales</taxon>
        <taxon>Phanerochaetaceae</taxon>
        <taxon>Phanerochaete</taxon>
    </lineage>
</organism>
<reference evidence="2 3" key="1">
    <citation type="submission" date="2021-08" db="EMBL/GenBank/DDBJ databases">
        <title>Draft Genome Sequence of Phanerochaete sordida strain YK-624.</title>
        <authorList>
            <person name="Mori T."/>
            <person name="Dohra H."/>
            <person name="Suzuki T."/>
            <person name="Kawagishi H."/>
            <person name="Hirai H."/>
        </authorList>
    </citation>
    <scope>NUCLEOTIDE SEQUENCE [LARGE SCALE GENOMIC DNA]</scope>
    <source>
        <strain evidence="2 3">YK-624</strain>
    </source>
</reference>
<proteinExistence type="predicted"/>
<dbReference type="EMBL" id="BPQB01000010">
    <property type="protein sequence ID" value="GJE88693.1"/>
    <property type="molecule type" value="Genomic_DNA"/>
</dbReference>
<accession>A0A9P3LC17</accession>
<dbReference type="Proteomes" id="UP000703269">
    <property type="component" value="Unassembled WGS sequence"/>
</dbReference>
<evidence type="ECO:0000313" key="2">
    <source>
        <dbReference type="EMBL" id="GJE88693.1"/>
    </source>
</evidence>
<sequence length="181" mass="19601">MLPVHTAFSHGDSHDEKQHHCHSRESDALTDLLDSNILVAGLLSTAIFSITSLRHIVSNPVLRTAGHLACLIDIVGLLSSLALRLRLTCLRRDPTERGEHFAQAVRRSWSDKTISAFSPLALISSSIILFLIVLSGSLFTTNSIDNIAVPYHAYELTIMGVAFALSATQIIAVGKMCVTLG</sequence>
<keyword evidence="1" id="KW-0472">Membrane</keyword>
<comment type="caution">
    <text evidence="2">The sequence shown here is derived from an EMBL/GenBank/DDBJ whole genome shotgun (WGS) entry which is preliminary data.</text>
</comment>
<keyword evidence="3" id="KW-1185">Reference proteome</keyword>
<feature type="transmembrane region" description="Helical" evidence="1">
    <location>
        <begin position="65"/>
        <end position="83"/>
    </location>
</feature>
<protein>
    <submittedName>
        <fullName evidence="2">Uncharacterized protein</fullName>
    </submittedName>
</protein>
<feature type="transmembrane region" description="Helical" evidence="1">
    <location>
        <begin position="151"/>
        <end position="173"/>
    </location>
</feature>
<name>A0A9P3LC17_9APHY</name>
<gene>
    <name evidence="2" type="ORF">PsYK624_047760</name>
</gene>